<dbReference type="EMBL" id="JBELPZ010000001">
    <property type="protein sequence ID" value="MFL9842995.1"/>
    <property type="molecule type" value="Genomic_DNA"/>
</dbReference>
<name>A0ABW8YSQ8_9FLAO</name>
<organism evidence="1 2">
    <name type="scientific">Flavobacterium rhizosphaerae</name>
    <dbReference type="NCBI Taxonomy" id="3163298"/>
    <lineage>
        <taxon>Bacteria</taxon>
        <taxon>Pseudomonadati</taxon>
        <taxon>Bacteroidota</taxon>
        <taxon>Flavobacteriia</taxon>
        <taxon>Flavobacteriales</taxon>
        <taxon>Flavobacteriaceae</taxon>
        <taxon>Flavobacterium</taxon>
    </lineage>
</organism>
<accession>A0ABW8YSQ8</accession>
<dbReference type="Proteomes" id="UP001629156">
    <property type="component" value="Unassembled WGS sequence"/>
</dbReference>
<protein>
    <submittedName>
        <fullName evidence="1">DUF1800 family protein</fullName>
    </submittedName>
</protein>
<sequence>MDANNLWSLRLGFSGREAALIKQQGIKTFLKNSFTDVPDTTMPEFLEGLPKSQKEISLYRKKLIAESGNEKEGNEKLKKQLNKAGSGFRRWWLQKMHESPYPLREKMTFFWHNHFVATQTKTYVPYWTYKHNQTLRIHAFGNFRELTKQAVRTNAVVKYLNNDKNRKGKYNENLSRELLELFTLGIGNYTEDDIKHGAKGLAGLNYGEEMAVYYPNLETNETFTYFGKTGNFKSDEMIDIIFQQKNAPYHITRKLLKWFIYDNPPEELVTYYGDYLREKDYEIQPLLTKMFTEEFNKPTAGSKIKDPLVFLFHLMDELHLKAPKYEIVNAFLKQQGMEPYNQPNVKGWEGGQKWLTAQLYLQRNNMADMLCRSKGLYWKLMENIDTGGVSAGTGKNFKPNIQYATTGNNKDIINQFKNRLIFNDDDNLQKDFETILKYDFDPKAEGAANGIMRLFNYMAKTPEFQII</sequence>
<comment type="caution">
    <text evidence="1">The sequence shown here is derived from an EMBL/GenBank/DDBJ whole genome shotgun (WGS) entry which is preliminary data.</text>
</comment>
<proteinExistence type="predicted"/>
<evidence type="ECO:0000313" key="2">
    <source>
        <dbReference type="Proteomes" id="UP001629156"/>
    </source>
</evidence>
<dbReference type="RefSeq" id="WP_408083228.1">
    <property type="nucleotide sequence ID" value="NZ_JBELPZ010000001.1"/>
</dbReference>
<evidence type="ECO:0000313" key="1">
    <source>
        <dbReference type="EMBL" id="MFL9842995.1"/>
    </source>
</evidence>
<keyword evidence="2" id="KW-1185">Reference proteome</keyword>
<dbReference type="InterPro" id="IPR014917">
    <property type="entry name" value="DUF1800"/>
</dbReference>
<dbReference type="Pfam" id="PF08811">
    <property type="entry name" value="DUF1800"/>
    <property type="match status" value="1"/>
</dbReference>
<gene>
    <name evidence="1" type="ORF">ABS766_01055</name>
</gene>
<reference evidence="1 2" key="1">
    <citation type="submission" date="2024-06" db="EMBL/GenBank/DDBJ databases">
        <authorList>
            <person name="Kaempfer P."/>
            <person name="Viver T."/>
        </authorList>
    </citation>
    <scope>NUCLEOTIDE SEQUENCE [LARGE SCALE GENOMIC DNA]</scope>
    <source>
        <strain evidence="1 2">ST-119</strain>
    </source>
</reference>